<keyword evidence="1" id="KW-0812">Transmembrane</keyword>
<proteinExistence type="predicted"/>
<organism evidence="2">
    <name type="scientific">uncultured Caudovirales phage</name>
    <dbReference type="NCBI Taxonomy" id="2100421"/>
    <lineage>
        <taxon>Viruses</taxon>
        <taxon>Duplodnaviria</taxon>
        <taxon>Heunggongvirae</taxon>
        <taxon>Uroviricota</taxon>
        <taxon>Caudoviricetes</taxon>
        <taxon>Peduoviridae</taxon>
        <taxon>Maltschvirus</taxon>
        <taxon>Maltschvirus maltsch</taxon>
    </lineage>
</organism>
<reference evidence="2" key="1">
    <citation type="submission" date="2020-05" db="EMBL/GenBank/DDBJ databases">
        <authorList>
            <person name="Chiriac C."/>
            <person name="Salcher M."/>
            <person name="Ghai R."/>
            <person name="Kavagutti S V."/>
        </authorList>
    </citation>
    <scope>NUCLEOTIDE SEQUENCE</scope>
</reference>
<keyword evidence="1" id="KW-1133">Transmembrane helix</keyword>
<feature type="transmembrane region" description="Helical" evidence="1">
    <location>
        <begin position="16"/>
        <end position="35"/>
    </location>
</feature>
<protein>
    <submittedName>
        <fullName evidence="2">Uncharacterized protein</fullName>
    </submittedName>
</protein>
<name>A0A6J5SXQ0_9CAUD</name>
<sequence>MEKGHIDVSEPIDNSWLQWALGGISAVGSAVALHFHTRQTAHEKRLDDIRQKISDSHDNAVRDIWQALEMDRKSSQQYREIVLTGLAKAATKDDLAVLGREIAAQFQRRKDA</sequence>
<gene>
    <name evidence="2" type="ORF">UFOVP1619_2</name>
</gene>
<evidence type="ECO:0000313" key="2">
    <source>
        <dbReference type="EMBL" id="CAB4219401.1"/>
    </source>
</evidence>
<evidence type="ECO:0000256" key="1">
    <source>
        <dbReference type="SAM" id="Phobius"/>
    </source>
</evidence>
<accession>A0A6J5SXQ0</accession>
<keyword evidence="1" id="KW-0472">Membrane</keyword>
<dbReference type="EMBL" id="LR797479">
    <property type="protein sequence ID" value="CAB4219401.1"/>
    <property type="molecule type" value="Genomic_DNA"/>
</dbReference>